<evidence type="ECO:0000313" key="9">
    <source>
        <dbReference type="EMBL" id="CBJ82983.1"/>
    </source>
</evidence>
<dbReference type="Proteomes" id="UP000002045">
    <property type="component" value="Chromosome"/>
</dbReference>
<keyword evidence="4 6" id="KW-0378">Hydrolase</keyword>
<evidence type="ECO:0000256" key="7">
    <source>
        <dbReference type="SAM" id="SignalP"/>
    </source>
</evidence>
<keyword evidence="9" id="KW-0645">Protease</keyword>
<dbReference type="eggNOG" id="COG1680">
    <property type="taxonomic scope" value="Bacteria"/>
</dbReference>
<dbReference type="InterPro" id="IPR012338">
    <property type="entry name" value="Beta-lactam/transpept-like"/>
</dbReference>
<dbReference type="InterPro" id="IPR001586">
    <property type="entry name" value="Beta-lactam_class-C_AS"/>
</dbReference>
<evidence type="ECO:0000256" key="2">
    <source>
        <dbReference type="ARBA" id="ARBA00007840"/>
    </source>
</evidence>
<keyword evidence="9" id="KW-0121">Carboxypeptidase</keyword>
<reference evidence="9" key="1">
    <citation type="journal article" date="2011" name="PLoS ONE">
        <title>The entomopathogenic bacterial endosymbionts xenorhabdus and photorhabdus: convergent lifestyles from divergent genomes.</title>
        <authorList>
            <person name="Chaston J.M."/>
            <person name="Suen G."/>
            <person name="Tucker S.L."/>
            <person name="Andersen A.W."/>
            <person name="Bhasin A."/>
            <person name="Bode E."/>
            <person name="Bode H.B."/>
            <person name="Brachmann A.O."/>
            <person name="Cowles C.E."/>
            <person name="Cowles K.N."/>
            <person name="Darby C."/>
            <person name="de Leon L."/>
            <person name="Drace K."/>
            <person name="Du Z."/>
            <person name="Givaudan A."/>
            <person name="Herbert Tran E.E."/>
            <person name="Jewell K.A."/>
            <person name="Knack J.J."/>
            <person name="Krasomil-Osterfeld K.C."/>
            <person name="Kukor R."/>
            <person name="Lanois A."/>
            <person name="Latreille P."/>
            <person name="Leimgruber N.K."/>
            <person name="Lipke C.M."/>
            <person name="Liu R."/>
            <person name="Lu X."/>
            <person name="Martens E.C."/>
            <person name="Marri P.R."/>
            <person name="Medigue C."/>
            <person name="Menard M.L."/>
            <person name="Miller N.M."/>
            <person name="Morales-Soto N."/>
            <person name="Norton S."/>
            <person name="Ogier J.C."/>
            <person name="Orchard S.S."/>
            <person name="Park D."/>
            <person name="Park Y."/>
            <person name="Qurollo B.A."/>
            <person name="Sugar D.R."/>
            <person name="Richards G.R."/>
            <person name="Rouy Z."/>
            <person name="Slominski B."/>
            <person name="Slominski K."/>
            <person name="Snyder H."/>
            <person name="Tjaden B.C."/>
            <person name="van der Hoeven R."/>
            <person name="Welch R.D."/>
            <person name="Wheeler C."/>
            <person name="Xiang B."/>
            <person name="Barbazuk B."/>
            <person name="Gaudriault S."/>
            <person name="Goodner B."/>
            <person name="Slater S.C."/>
            <person name="Forst S."/>
            <person name="Goldman B.S."/>
            <person name="Goodrich-Blair H."/>
        </authorList>
    </citation>
    <scope>NUCLEOTIDE SEQUENCE [LARGE SCALE GENOMIC DNA]</scope>
    <source>
        <strain evidence="9">SS-2004</strain>
    </source>
</reference>
<comment type="catalytic activity">
    <reaction evidence="1 6">
        <text>a beta-lactam + H2O = a substituted beta-amino acid</text>
        <dbReference type="Rhea" id="RHEA:20401"/>
        <dbReference type="ChEBI" id="CHEBI:15377"/>
        <dbReference type="ChEBI" id="CHEBI:35627"/>
        <dbReference type="ChEBI" id="CHEBI:140347"/>
        <dbReference type="EC" id="3.5.2.6"/>
    </reaction>
</comment>
<organism evidence="9 10">
    <name type="scientific">Xenorhabdus bovienii (strain SS-2004)</name>
    <name type="common">Xenorhabdus nematophila subsp. bovienii</name>
    <dbReference type="NCBI Taxonomy" id="406818"/>
    <lineage>
        <taxon>Bacteria</taxon>
        <taxon>Pseudomonadati</taxon>
        <taxon>Pseudomonadota</taxon>
        <taxon>Gammaproteobacteria</taxon>
        <taxon>Enterobacterales</taxon>
        <taxon>Morganellaceae</taxon>
        <taxon>Xenorhabdus</taxon>
    </lineage>
</organism>
<dbReference type="GO" id="GO:0004180">
    <property type="term" value="F:carboxypeptidase activity"/>
    <property type="evidence" value="ECO:0007669"/>
    <property type="project" value="UniProtKB-KW"/>
</dbReference>
<dbReference type="GO" id="GO:0017001">
    <property type="term" value="P:antibiotic catabolic process"/>
    <property type="evidence" value="ECO:0007669"/>
    <property type="project" value="InterPro"/>
</dbReference>
<accession>D3V5Q4</accession>
<dbReference type="PROSITE" id="PS00336">
    <property type="entry name" value="BETA_LACTAMASE_C"/>
    <property type="match status" value="1"/>
</dbReference>
<dbReference type="AlphaFoldDB" id="D3V5Q4"/>
<dbReference type="EC" id="3.5.2.6" evidence="3 6"/>
<dbReference type="NCBIfam" id="NF033085">
    <property type="entry name" value="bla_class_C"/>
    <property type="match status" value="1"/>
</dbReference>
<gene>
    <name evidence="9" type="primary">ampC</name>
    <name evidence="9" type="ordered locus">XBJ1_3865</name>
</gene>
<dbReference type="InterPro" id="IPR050491">
    <property type="entry name" value="AmpC-like"/>
</dbReference>
<evidence type="ECO:0000256" key="3">
    <source>
        <dbReference type="ARBA" id="ARBA00012865"/>
    </source>
</evidence>
<dbReference type="HOGENOM" id="CLU_020027_10_0_6"/>
<dbReference type="KEGG" id="xbo:XBJ1_3865"/>
<dbReference type="GO" id="GO:0030288">
    <property type="term" value="C:outer membrane-bounded periplasmic space"/>
    <property type="evidence" value="ECO:0007669"/>
    <property type="project" value="InterPro"/>
</dbReference>
<evidence type="ECO:0000256" key="6">
    <source>
        <dbReference type="RuleBase" id="RU361140"/>
    </source>
</evidence>
<keyword evidence="7" id="KW-0732">Signal</keyword>
<dbReference type="GO" id="GO:0046677">
    <property type="term" value="P:response to antibiotic"/>
    <property type="evidence" value="ECO:0007669"/>
    <property type="project" value="UniProtKB-UniRule"/>
</dbReference>
<dbReference type="InterPro" id="IPR001466">
    <property type="entry name" value="Beta-lactam-related"/>
</dbReference>
<dbReference type="GO" id="GO:0008800">
    <property type="term" value="F:beta-lactamase activity"/>
    <property type="evidence" value="ECO:0007669"/>
    <property type="project" value="UniProtKB-UniRule"/>
</dbReference>
<name>D3V5Q4_XENBS</name>
<feature type="chain" id="PRO_5003051657" description="Beta-lactamase" evidence="7">
    <location>
        <begin position="30"/>
        <end position="393"/>
    </location>
</feature>
<evidence type="ECO:0000259" key="8">
    <source>
        <dbReference type="Pfam" id="PF00144"/>
    </source>
</evidence>
<dbReference type="Gene3D" id="3.40.710.10">
    <property type="entry name" value="DD-peptidase/beta-lactamase superfamily"/>
    <property type="match status" value="1"/>
</dbReference>
<dbReference type="EMBL" id="FN667741">
    <property type="protein sequence ID" value="CBJ82983.1"/>
    <property type="molecule type" value="Genomic_DNA"/>
</dbReference>
<sequence length="393" mass="43664">MKDFPMMKKFVINTLAFATIATSPFYASAQKTLTAQQVEKIVNDTLTPLLEKQDIPGMAVAVIYDGKPQFFNYGVADIKTQRPITENTLFELGSVSKTFTGIAGGYAMQTDILNLNDPVTAYSPELTGSQWRDVKMLHLATYTAGGLPLQLPDSVTDQKSLWQYYQQWKPLSAPGMIRNYSNASIGLFGALAVNKSQLTFETYMTKYVFLPLKLTHTFITVPESMQSDYAWGYKNGQPVRVTPGMLSAEAYGVKSTTQDMVKYMQANMAPDSLPADNDKLKKAILAAQSRYYQVGNMFQGLGWEMHNWPINPQRVIADSNNDIALQPREVEALIPPRSAVPASWVHKTGGTDGFGAYIAFIPEEKIGIVMLANKNYPNPVRVEAAYHILKALR</sequence>
<dbReference type="SUPFAM" id="SSF56601">
    <property type="entry name" value="beta-lactamase/transpeptidase-like"/>
    <property type="match status" value="1"/>
</dbReference>
<evidence type="ECO:0000256" key="4">
    <source>
        <dbReference type="ARBA" id="ARBA00022801"/>
    </source>
</evidence>
<dbReference type="PANTHER" id="PTHR46825">
    <property type="entry name" value="D-ALANYL-D-ALANINE-CARBOXYPEPTIDASE/ENDOPEPTIDASE AMPH"/>
    <property type="match status" value="1"/>
</dbReference>
<dbReference type="PATRIC" id="fig|406818.4.peg.3491"/>
<dbReference type="InterPro" id="IPR058136">
    <property type="entry name" value="AmpC"/>
</dbReference>
<evidence type="ECO:0000256" key="5">
    <source>
        <dbReference type="ARBA" id="ARBA00023251"/>
    </source>
</evidence>
<dbReference type="MEROPS" id="S12.006"/>
<keyword evidence="5 6" id="KW-0046">Antibiotic resistance</keyword>
<comment type="similarity">
    <text evidence="2 6">Belongs to the class-C beta-lactamase family.</text>
</comment>
<evidence type="ECO:0000313" key="10">
    <source>
        <dbReference type="Proteomes" id="UP000002045"/>
    </source>
</evidence>
<dbReference type="PANTHER" id="PTHR46825:SF8">
    <property type="entry name" value="BETA-LACTAMASE-RELATED"/>
    <property type="match status" value="1"/>
</dbReference>
<proteinExistence type="inferred from homology"/>
<dbReference type="Pfam" id="PF00144">
    <property type="entry name" value="Beta-lactamase"/>
    <property type="match status" value="1"/>
</dbReference>
<feature type="domain" description="Beta-lactamase-related" evidence="8">
    <location>
        <begin position="43"/>
        <end position="392"/>
    </location>
</feature>
<evidence type="ECO:0000256" key="1">
    <source>
        <dbReference type="ARBA" id="ARBA00001526"/>
    </source>
</evidence>
<protein>
    <recommendedName>
        <fullName evidence="3 6">Beta-lactamase</fullName>
        <ecNumber evidence="3 6">3.5.2.6</ecNumber>
    </recommendedName>
</protein>
<feature type="signal peptide" evidence="7">
    <location>
        <begin position="1"/>
        <end position="29"/>
    </location>
</feature>